<dbReference type="Gene3D" id="3.40.50.410">
    <property type="entry name" value="von Willebrand factor, type A domain"/>
    <property type="match status" value="1"/>
</dbReference>
<dbReference type="EMBL" id="VLPL01000004">
    <property type="protein sequence ID" value="TSJ44867.1"/>
    <property type="molecule type" value="Genomic_DNA"/>
</dbReference>
<feature type="domain" description="VWFA" evidence="5">
    <location>
        <begin position="314"/>
        <end position="513"/>
    </location>
</feature>
<organism evidence="6 7">
    <name type="scientific">Fluviicola chungangensis</name>
    <dbReference type="NCBI Taxonomy" id="2597671"/>
    <lineage>
        <taxon>Bacteria</taxon>
        <taxon>Pseudomonadati</taxon>
        <taxon>Bacteroidota</taxon>
        <taxon>Flavobacteriia</taxon>
        <taxon>Flavobacteriales</taxon>
        <taxon>Crocinitomicaceae</taxon>
        <taxon>Fluviicola</taxon>
    </lineage>
</organism>
<keyword evidence="3 4" id="KW-0732">Signal</keyword>
<dbReference type="SUPFAM" id="SSF53300">
    <property type="entry name" value="vWA-like"/>
    <property type="match status" value="1"/>
</dbReference>
<evidence type="ECO:0000313" key="6">
    <source>
        <dbReference type="EMBL" id="TSJ44867.1"/>
    </source>
</evidence>
<keyword evidence="7" id="KW-1185">Reference proteome</keyword>
<dbReference type="CDD" id="cd00198">
    <property type="entry name" value="vWFA"/>
    <property type="match status" value="1"/>
</dbReference>
<dbReference type="PANTHER" id="PTHR47763">
    <property type="entry name" value="ALPHA-PROTEIN KINASE VWKA"/>
    <property type="match status" value="1"/>
</dbReference>
<dbReference type="Pfam" id="PF18962">
    <property type="entry name" value="Por_Secre_tail"/>
    <property type="match status" value="1"/>
</dbReference>
<evidence type="ECO:0000256" key="2">
    <source>
        <dbReference type="ARBA" id="ARBA00022525"/>
    </source>
</evidence>
<dbReference type="Pfam" id="PF25106">
    <property type="entry name" value="VWA_4"/>
    <property type="match status" value="1"/>
</dbReference>
<dbReference type="NCBIfam" id="TIGR04183">
    <property type="entry name" value="Por_Secre_tail"/>
    <property type="match status" value="1"/>
</dbReference>
<dbReference type="RefSeq" id="WP_144332980.1">
    <property type="nucleotide sequence ID" value="NZ_VLPL01000004.1"/>
</dbReference>
<sequence>MRFVTILCILLLGTGAAFSQSISGNMNSEAHSEALRYGNVDIYKGDKLVASVLTDKLGNFAVALDTGTYVCVMNYAGYSPIRKEIKVTGDEVANFKMKEDPSAPKRIVRAEAGDVDLRDEMRSIEEVAIVSSKSERKSLSYKAAKCDAYSSSPIRTRTEGTVMALPPGGKTGELYNGTAGSKQLTAGEINDFSKWKLWQDLSKGELASYQKTWEIAPSGRYTVMLQSESGIPVVDAIVQLLLNRDVVFTTRTDNTGKAECWLTIKNETPSINGKLSIQISYNGKVTTIHKVSAFENGLNHQKLNISCQETENVDVAFVVDATGSMGDEISFLQAEMSDIIFQSKQISNTLNFRFANVYYRDAGDSYVTKTMNFNRILSESDAFINEQSAGGGGDFPEAMDIGLDSAINNLSWSESARARILFLILDAPPHQGAAVNQRLQRLMLQAAEKGIRIVPIGASGIDKSTEYLMRALALGTNGTYTFLTDHSGIGNSHIKPSTDSYEVETLNAILVRILKSYTYMPDCQQNIPDLSLNIPDSIVSTIQPADSTDTNAVKPDPKALNITWSYYPNPTNGIVHILPNTDIKELYVADLSGKVLQVLPKLKKDERIQVDLSGYATGIYLIRYLDENNRWLSGKVVLQRTS</sequence>
<evidence type="ECO:0000256" key="4">
    <source>
        <dbReference type="SAM" id="SignalP"/>
    </source>
</evidence>
<feature type="chain" id="PRO_5021764220" evidence="4">
    <location>
        <begin position="20"/>
        <end position="642"/>
    </location>
</feature>
<name>A0A556MY72_9FLAO</name>
<proteinExistence type="predicted"/>
<keyword evidence="2" id="KW-0964">Secreted</keyword>
<dbReference type="InterPro" id="IPR036465">
    <property type="entry name" value="vWFA_dom_sf"/>
</dbReference>
<dbReference type="Proteomes" id="UP000316008">
    <property type="component" value="Unassembled WGS sequence"/>
</dbReference>
<evidence type="ECO:0000256" key="1">
    <source>
        <dbReference type="ARBA" id="ARBA00004613"/>
    </source>
</evidence>
<dbReference type="InterPro" id="IPR052969">
    <property type="entry name" value="Thr-specific_kinase-like"/>
</dbReference>
<dbReference type="SMART" id="SM00327">
    <property type="entry name" value="VWA"/>
    <property type="match status" value="1"/>
</dbReference>
<comment type="caution">
    <text evidence="6">The sequence shown here is derived from an EMBL/GenBank/DDBJ whole genome shotgun (WGS) entry which is preliminary data.</text>
</comment>
<protein>
    <submittedName>
        <fullName evidence="6">T9SS type A sorting domain-containing protein</fullName>
    </submittedName>
</protein>
<dbReference type="InterPro" id="IPR026444">
    <property type="entry name" value="Secre_tail"/>
</dbReference>
<dbReference type="AlphaFoldDB" id="A0A556MY72"/>
<evidence type="ECO:0000256" key="3">
    <source>
        <dbReference type="ARBA" id="ARBA00022729"/>
    </source>
</evidence>
<reference evidence="6 7" key="1">
    <citation type="submission" date="2019-07" db="EMBL/GenBank/DDBJ databases">
        <authorList>
            <person name="Huq M.A."/>
        </authorList>
    </citation>
    <scope>NUCLEOTIDE SEQUENCE [LARGE SCALE GENOMIC DNA]</scope>
    <source>
        <strain evidence="6 7">MAH-3</strain>
    </source>
</reference>
<dbReference type="PROSITE" id="PS50234">
    <property type="entry name" value="VWFA"/>
    <property type="match status" value="1"/>
</dbReference>
<dbReference type="InterPro" id="IPR056861">
    <property type="entry name" value="HMCN1-like_VWA"/>
</dbReference>
<accession>A0A556MY72</accession>
<feature type="signal peptide" evidence="4">
    <location>
        <begin position="1"/>
        <end position="19"/>
    </location>
</feature>
<dbReference type="OrthoDB" id="9805121at2"/>
<dbReference type="InterPro" id="IPR002035">
    <property type="entry name" value="VWF_A"/>
</dbReference>
<evidence type="ECO:0000259" key="5">
    <source>
        <dbReference type="PROSITE" id="PS50234"/>
    </source>
</evidence>
<comment type="subcellular location">
    <subcellularLocation>
        <location evidence="1">Secreted</location>
    </subcellularLocation>
</comment>
<dbReference type="InterPro" id="IPR008969">
    <property type="entry name" value="CarboxyPept-like_regulatory"/>
</dbReference>
<dbReference type="SUPFAM" id="SSF49464">
    <property type="entry name" value="Carboxypeptidase regulatory domain-like"/>
    <property type="match status" value="1"/>
</dbReference>
<gene>
    <name evidence="6" type="ORF">FO442_09725</name>
</gene>
<evidence type="ECO:0000313" key="7">
    <source>
        <dbReference type="Proteomes" id="UP000316008"/>
    </source>
</evidence>